<evidence type="ECO:0000256" key="1">
    <source>
        <dbReference type="ARBA" id="ARBA00001971"/>
    </source>
</evidence>
<dbReference type="PRINTS" id="PR00385">
    <property type="entry name" value="P450"/>
</dbReference>
<evidence type="ECO:0000256" key="2">
    <source>
        <dbReference type="ARBA" id="ARBA00010617"/>
    </source>
</evidence>
<dbReference type="InterPro" id="IPR036396">
    <property type="entry name" value="Cyt_P450_sf"/>
</dbReference>
<evidence type="ECO:0008006" key="7">
    <source>
        <dbReference type="Google" id="ProtNLM"/>
    </source>
</evidence>
<dbReference type="Proteomes" id="UP001521222">
    <property type="component" value="Unassembled WGS sequence"/>
</dbReference>
<comment type="similarity">
    <text evidence="2">Belongs to the cytochrome P450 family.</text>
</comment>
<sequence>MNPKPPHSFFWGHLKLMGEMMAMLPKACHVQAAITTMSQKYNLPGLYYLDLWPIAPSMVIVTDPDVAMHLTVTRNHEKHIEESYAIDPMIGKGNIVTTEGARWKKLHKMLAPAFAIMHVTNLRPMVAENVMEFRGILKKLAETGETFKLEKYVERLALDIIGMATFGRSLGAQEAGSSVMQHWEDMSRANAIVRDGFKIDFVRMYLAKQRREAAKAKLDAVLLELVLERFDHVRDNKVSLERRKDSIIMDLILREHLQEADQDYQRGLNSEFLEDAMMQVRTLIVGGMGTTTDTICFALMLLSAHPNVVQKLREEHGRVFAPGIDATYEVLCSEPYRLNQLEYTTNVLKEALRLYPIGCTARREHGVDSFLPYQGRQYPTGGNRILLPMQLTMHMNPDIFPNPKAFDPDRFAREDFVRHAWRPFERGPRACLGQPLAMDEMKIMLLLTIRDFDFACVGLEPSKTPRVPWTDLDLIFGDRAFQEYVFEAKPRDGMPMSVKKSDWV</sequence>
<dbReference type="PANTHER" id="PTHR24305">
    <property type="entry name" value="CYTOCHROME P450"/>
    <property type="match status" value="1"/>
</dbReference>
<comment type="caution">
    <text evidence="5">The sequence shown here is derived from an EMBL/GenBank/DDBJ whole genome shotgun (WGS) entry which is preliminary data.</text>
</comment>
<keyword evidence="3" id="KW-0479">Metal-binding</keyword>
<dbReference type="InterPro" id="IPR002401">
    <property type="entry name" value="Cyt_P450_E_grp-I"/>
</dbReference>
<dbReference type="SUPFAM" id="SSF48264">
    <property type="entry name" value="Cytochrome P450"/>
    <property type="match status" value="1"/>
</dbReference>
<dbReference type="InterPro" id="IPR001128">
    <property type="entry name" value="Cyt_P450"/>
</dbReference>
<dbReference type="Gene3D" id="1.10.630.10">
    <property type="entry name" value="Cytochrome P450"/>
    <property type="match status" value="1"/>
</dbReference>
<name>A0ABR3RXD5_9PLEO</name>
<evidence type="ECO:0000256" key="4">
    <source>
        <dbReference type="ARBA" id="ARBA00023004"/>
    </source>
</evidence>
<dbReference type="Pfam" id="PF00067">
    <property type="entry name" value="p450"/>
    <property type="match status" value="1"/>
</dbReference>
<accession>A0ABR3RXD5</accession>
<proteinExistence type="inferred from homology"/>
<keyword evidence="6" id="KW-1185">Reference proteome</keyword>
<keyword evidence="4" id="KW-0408">Iron</keyword>
<reference evidence="5 6" key="1">
    <citation type="submission" date="2024-02" db="EMBL/GenBank/DDBJ databases">
        <title>De novo assembly and annotation of 12 fungi associated with fruit tree decline syndrome in Ontario, Canada.</title>
        <authorList>
            <person name="Sulman M."/>
            <person name="Ellouze W."/>
            <person name="Ilyukhin E."/>
        </authorList>
    </citation>
    <scope>NUCLEOTIDE SEQUENCE [LARGE SCALE GENOMIC DNA]</scope>
    <source>
        <strain evidence="5 6">M97-236</strain>
    </source>
</reference>
<comment type="cofactor">
    <cofactor evidence="1">
        <name>heme</name>
        <dbReference type="ChEBI" id="CHEBI:30413"/>
    </cofactor>
</comment>
<evidence type="ECO:0000256" key="3">
    <source>
        <dbReference type="ARBA" id="ARBA00022723"/>
    </source>
</evidence>
<dbReference type="InterPro" id="IPR050121">
    <property type="entry name" value="Cytochrome_P450_monoxygenase"/>
</dbReference>
<protein>
    <recommendedName>
        <fullName evidence="7">Cytochrome P450</fullName>
    </recommendedName>
</protein>
<organism evidence="5 6">
    <name type="scientific">Nothophoma quercina</name>
    <dbReference type="NCBI Taxonomy" id="749835"/>
    <lineage>
        <taxon>Eukaryota</taxon>
        <taxon>Fungi</taxon>
        <taxon>Dikarya</taxon>
        <taxon>Ascomycota</taxon>
        <taxon>Pezizomycotina</taxon>
        <taxon>Dothideomycetes</taxon>
        <taxon>Pleosporomycetidae</taxon>
        <taxon>Pleosporales</taxon>
        <taxon>Pleosporineae</taxon>
        <taxon>Didymellaceae</taxon>
        <taxon>Nothophoma</taxon>
    </lineage>
</organism>
<gene>
    <name evidence="5" type="ORF">SLS59_001457</name>
</gene>
<dbReference type="PRINTS" id="PR00463">
    <property type="entry name" value="EP450I"/>
</dbReference>
<evidence type="ECO:0000313" key="5">
    <source>
        <dbReference type="EMBL" id="KAL1609094.1"/>
    </source>
</evidence>
<evidence type="ECO:0000313" key="6">
    <source>
        <dbReference type="Proteomes" id="UP001521222"/>
    </source>
</evidence>
<dbReference type="EMBL" id="JAKIXB020000004">
    <property type="protein sequence ID" value="KAL1609094.1"/>
    <property type="molecule type" value="Genomic_DNA"/>
</dbReference>
<dbReference type="PANTHER" id="PTHR24305:SF232">
    <property type="entry name" value="P450, PUTATIVE (EUROFUNG)-RELATED"/>
    <property type="match status" value="1"/>
</dbReference>